<name>A0ABP9CHS4_9ACTN</name>
<dbReference type="EMBL" id="BAABKQ010000001">
    <property type="protein sequence ID" value="GAA4809511.1"/>
    <property type="molecule type" value="Genomic_DNA"/>
</dbReference>
<proteinExistence type="predicted"/>
<dbReference type="RefSeq" id="WP_200170760.1">
    <property type="nucleotide sequence ID" value="NZ_BAABKQ010000001.1"/>
</dbReference>
<protein>
    <submittedName>
        <fullName evidence="1">Uncharacterized protein</fullName>
    </submittedName>
</protein>
<keyword evidence="2" id="KW-1185">Reference proteome</keyword>
<organism evidence="1 2">
    <name type="scientific">Tomitella cavernea</name>
    <dbReference type="NCBI Taxonomy" id="1387982"/>
    <lineage>
        <taxon>Bacteria</taxon>
        <taxon>Bacillati</taxon>
        <taxon>Actinomycetota</taxon>
        <taxon>Actinomycetes</taxon>
        <taxon>Mycobacteriales</taxon>
        <taxon>Tomitella</taxon>
    </lineage>
</organism>
<accession>A0ABP9CHS4</accession>
<gene>
    <name evidence="1" type="ORF">GCM10023353_11880</name>
</gene>
<comment type="caution">
    <text evidence="1">The sequence shown here is derived from an EMBL/GenBank/DDBJ whole genome shotgun (WGS) entry which is preliminary data.</text>
</comment>
<evidence type="ECO:0000313" key="1">
    <source>
        <dbReference type="EMBL" id="GAA4809511.1"/>
    </source>
</evidence>
<reference evidence="2" key="1">
    <citation type="journal article" date="2019" name="Int. J. Syst. Evol. Microbiol.">
        <title>The Global Catalogue of Microorganisms (GCM) 10K type strain sequencing project: providing services to taxonomists for standard genome sequencing and annotation.</title>
        <authorList>
            <consortium name="The Broad Institute Genomics Platform"/>
            <consortium name="The Broad Institute Genome Sequencing Center for Infectious Disease"/>
            <person name="Wu L."/>
            <person name="Ma J."/>
        </authorList>
    </citation>
    <scope>NUCLEOTIDE SEQUENCE [LARGE SCALE GENOMIC DNA]</scope>
    <source>
        <strain evidence="2">JCM 18542</strain>
    </source>
</reference>
<sequence>MSRRRHREPNYANWGTWRARFHRHHWGYKGFHDAMYGWSHYLGNVHTRRSHYRVCEICGLVRHDRIEGYR</sequence>
<dbReference type="Proteomes" id="UP001500839">
    <property type="component" value="Unassembled WGS sequence"/>
</dbReference>
<evidence type="ECO:0000313" key="2">
    <source>
        <dbReference type="Proteomes" id="UP001500839"/>
    </source>
</evidence>